<dbReference type="Proteomes" id="UP001165678">
    <property type="component" value="Unassembled WGS sequence"/>
</dbReference>
<evidence type="ECO:0000313" key="3">
    <source>
        <dbReference type="Proteomes" id="UP001165678"/>
    </source>
</evidence>
<keyword evidence="3" id="KW-1185">Reference proteome</keyword>
<gene>
    <name evidence="2" type="ORF">OQ287_09395</name>
</gene>
<feature type="signal peptide" evidence="1">
    <location>
        <begin position="1"/>
        <end position="23"/>
    </location>
</feature>
<keyword evidence="1" id="KW-0732">Signal</keyword>
<evidence type="ECO:0000256" key="1">
    <source>
        <dbReference type="SAM" id="SignalP"/>
    </source>
</evidence>
<feature type="chain" id="PRO_5041275389" evidence="1">
    <location>
        <begin position="24"/>
        <end position="159"/>
    </location>
</feature>
<name>A0AA41ZLQ8_9GAMM</name>
<accession>A0AA41ZLQ8</accession>
<dbReference type="EMBL" id="JAPIVE010000002">
    <property type="protein sequence ID" value="MCX2524456.1"/>
    <property type="molecule type" value="Genomic_DNA"/>
</dbReference>
<evidence type="ECO:0000313" key="2">
    <source>
        <dbReference type="EMBL" id="MCX2524456.1"/>
    </source>
</evidence>
<dbReference type="RefSeq" id="WP_265896273.1">
    <property type="nucleotide sequence ID" value="NZ_JAPIVE010000002.1"/>
</dbReference>
<organism evidence="2 3">
    <name type="scientific">Larsenimonas rhizosphaerae</name>
    <dbReference type="NCBI Taxonomy" id="2944682"/>
    <lineage>
        <taxon>Bacteria</taxon>
        <taxon>Pseudomonadati</taxon>
        <taxon>Pseudomonadota</taxon>
        <taxon>Gammaproteobacteria</taxon>
        <taxon>Oceanospirillales</taxon>
        <taxon>Halomonadaceae</taxon>
        <taxon>Larsenimonas</taxon>
    </lineage>
</organism>
<protein>
    <submittedName>
        <fullName evidence="2">DUF2501 domain-containing protein</fullName>
    </submittedName>
</protein>
<comment type="caution">
    <text evidence="2">The sequence shown here is derived from an EMBL/GenBank/DDBJ whole genome shotgun (WGS) entry which is preliminary data.</text>
</comment>
<sequence length="159" mass="16114">MSTLSRIALTAALTVAILPAAQANSLTEMGNKASSMLSGQSAGAETSSGQGSAASLLSSLGSGNFNFASPQNVAGVLGYCQSQGYSKSATDTVKDKLMNRFGLQSTENTDTSESYQQGLAGLLKGENGQAFSLSSIKGKLGKKACGMVTDQAASRLLGM</sequence>
<dbReference type="InterPro" id="IPR019637">
    <property type="entry name" value="DUF2501"/>
</dbReference>
<reference evidence="2" key="1">
    <citation type="submission" date="2022-11" db="EMBL/GenBank/DDBJ databases">
        <title>Larsenimonas rhizosphaerae sp. nov., isolated from a tidal mudflat.</title>
        <authorList>
            <person name="Lee S.D."/>
            <person name="Kim I.S."/>
        </authorList>
    </citation>
    <scope>NUCLEOTIDE SEQUENCE</scope>
    <source>
        <strain evidence="2">GH2-1</strain>
    </source>
</reference>
<dbReference type="AlphaFoldDB" id="A0AA41ZLQ8"/>
<proteinExistence type="predicted"/>
<dbReference type="Pfam" id="PF10696">
    <property type="entry name" value="DUF2501"/>
    <property type="match status" value="1"/>
</dbReference>